<feature type="domain" description="C-type lectin" evidence="2">
    <location>
        <begin position="24"/>
        <end position="86"/>
    </location>
</feature>
<dbReference type="Pfam" id="PF00059">
    <property type="entry name" value="Lectin_C"/>
    <property type="match status" value="1"/>
</dbReference>
<evidence type="ECO:0000256" key="1">
    <source>
        <dbReference type="SAM" id="SignalP"/>
    </source>
</evidence>
<dbReference type="SUPFAM" id="SSF56436">
    <property type="entry name" value="C-type lectin-like"/>
    <property type="match status" value="1"/>
</dbReference>
<proteinExistence type="predicted"/>
<comment type="caution">
    <text evidence="3">The sequence shown here is derived from an EMBL/GenBank/DDBJ whole genome shotgun (WGS) entry which is preliminary data.</text>
</comment>
<dbReference type="InterPro" id="IPR001304">
    <property type="entry name" value="C-type_lectin-like"/>
</dbReference>
<reference evidence="3 4" key="1">
    <citation type="journal article" date="2022" name="G3 (Bethesda)">
        <title>Evaluating Illumina-, Nanopore-, and PacBio-based genome assembly strategies with the bald notothen, Trematomus borchgrevinki.</title>
        <authorList>
            <person name="Rayamajhi N."/>
            <person name="Cheng C.C."/>
            <person name="Catchen J.M."/>
        </authorList>
    </citation>
    <scope>NUCLEOTIDE SEQUENCE [LARGE SCALE GENOMIC DNA]</scope>
    <source>
        <strain evidence="3">AGRC-2024</strain>
    </source>
</reference>
<dbReference type="PROSITE" id="PS50041">
    <property type="entry name" value="C_TYPE_LECTIN_2"/>
    <property type="match status" value="1"/>
</dbReference>
<sequence>MQWIQFVLILMGQCSFFTCHLYEYHFIQEGKTWEEAQSYCREHFTDLATVSDMRDVERLTNSSQTTGAWIGLRSINERDIKVWHWSLPGGSTILQNVIQNVDLNGIQMSRTMQVSILRTV</sequence>
<dbReference type="InterPro" id="IPR016186">
    <property type="entry name" value="C-type_lectin-like/link_sf"/>
</dbReference>
<keyword evidence="1" id="KW-0732">Signal</keyword>
<dbReference type="PANTHER" id="PTHR45784">
    <property type="entry name" value="C-TYPE LECTIN DOMAIN FAMILY 20 MEMBER A-RELATED"/>
    <property type="match status" value="1"/>
</dbReference>
<dbReference type="Proteomes" id="UP001619887">
    <property type="component" value="Unassembled WGS sequence"/>
</dbReference>
<keyword evidence="4" id="KW-1185">Reference proteome</keyword>
<dbReference type="AlphaFoldDB" id="A0ABD2FWF3"/>
<evidence type="ECO:0000313" key="4">
    <source>
        <dbReference type="Proteomes" id="UP001619887"/>
    </source>
</evidence>
<evidence type="ECO:0000313" key="3">
    <source>
        <dbReference type="EMBL" id="KAL3046034.1"/>
    </source>
</evidence>
<dbReference type="PANTHER" id="PTHR45784:SF3">
    <property type="entry name" value="C-TYPE LECTIN DOMAIN FAMILY 4 MEMBER K-LIKE-RELATED"/>
    <property type="match status" value="1"/>
</dbReference>
<gene>
    <name evidence="3" type="ORF">OYC64_004110</name>
</gene>
<organism evidence="3 4">
    <name type="scientific">Pagothenia borchgrevinki</name>
    <name type="common">Bald rockcod</name>
    <name type="synonym">Trematomus borchgrevinki</name>
    <dbReference type="NCBI Taxonomy" id="8213"/>
    <lineage>
        <taxon>Eukaryota</taxon>
        <taxon>Metazoa</taxon>
        <taxon>Chordata</taxon>
        <taxon>Craniata</taxon>
        <taxon>Vertebrata</taxon>
        <taxon>Euteleostomi</taxon>
        <taxon>Actinopterygii</taxon>
        <taxon>Neopterygii</taxon>
        <taxon>Teleostei</taxon>
        <taxon>Neoteleostei</taxon>
        <taxon>Acanthomorphata</taxon>
        <taxon>Eupercaria</taxon>
        <taxon>Perciformes</taxon>
        <taxon>Notothenioidei</taxon>
        <taxon>Nototheniidae</taxon>
        <taxon>Pagothenia</taxon>
    </lineage>
</organism>
<reference evidence="3 4" key="2">
    <citation type="journal article" date="2024" name="G3 (Bethesda)">
        <title>The genome of the cryopelagic Antarctic bald notothen, Trematomus borchgrevinki.</title>
        <authorList>
            <person name="Rayamajhi N."/>
            <person name="Rivera-Colon A.G."/>
            <person name="Minhas B.F."/>
            <person name="Cheng C.C."/>
            <person name="Catchen J.M."/>
        </authorList>
    </citation>
    <scope>NUCLEOTIDE SEQUENCE [LARGE SCALE GENOMIC DNA]</scope>
    <source>
        <strain evidence="3">AGRC-2024</strain>
    </source>
</reference>
<name>A0ABD2FWF3_PAGBO</name>
<protein>
    <recommendedName>
        <fullName evidence="2">C-type lectin domain-containing protein</fullName>
    </recommendedName>
</protein>
<feature type="signal peptide" evidence="1">
    <location>
        <begin position="1"/>
        <end position="16"/>
    </location>
</feature>
<dbReference type="Gene3D" id="3.10.100.10">
    <property type="entry name" value="Mannose-Binding Protein A, subunit A"/>
    <property type="match status" value="1"/>
</dbReference>
<dbReference type="InterPro" id="IPR016187">
    <property type="entry name" value="CTDL_fold"/>
</dbReference>
<evidence type="ECO:0000259" key="2">
    <source>
        <dbReference type="PROSITE" id="PS50041"/>
    </source>
</evidence>
<accession>A0ABD2FWF3</accession>
<feature type="chain" id="PRO_5044825724" description="C-type lectin domain-containing protein" evidence="1">
    <location>
        <begin position="17"/>
        <end position="120"/>
    </location>
</feature>
<dbReference type="EMBL" id="JBIYXZ010002085">
    <property type="protein sequence ID" value="KAL3046034.1"/>
    <property type="molecule type" value="Genomic_DNA"/>
</dbReference>